<dbReference type="AlphaFoldDB" id="A0A6V7NHS8"/>
<dbReference type="PANTHER" id="PTHR45748:SF4">
    <property type="entry name" value="1-PHOSPHATIDYLINOSITOL-3-PHOSPHATE 5-KINASE FAB1D-RELATED"/>
    <property type="match status" value="1"/>
</dbReference>
<dbReference type="InterPro" id="IPR027409">
    <property type="entry name" value="GroEL-like_apical_dom_sf"/>
</dbReference>
<dbReference type="FunFam" id="3.50.7.10:FF:000007">
    <property type="entry name" value="1-phosphatidylinositol 3-phosphate 5-kinase isoform X1"/>
    <property type="match status" value="1"/>
</dbReference>
<dbReference type="SUPFAM" id="SSF52029">
    <property type="entry name" value="GroEL apical domain-like"/>
    <property type="match status" value="1"/>
</dbReference>
<dbReference type="PANTHER" id="PTHR45748">
    <property type="entry name" value="1-PHOSPHATIDYLINOSITOL 3-PHOSPHATE 5-KINASE-RELATED"/>
    <property type="match status" value="1"/>
</dbReference>
<dbReference type="Gene3D" id="3.50.7.10">
    <property type="entry name" value="GroEL"/>
    <property type="match status" value="1"/>
</dbReference>
<gene>
    <name evidence="2" type="ORF">CB5_LOCUS1346</name>
</gene>
<feature type="region of interest" description="Disordered" evidence="1">
    <location>
        <begin position="72"/>
        <end position="100"/>
    </location>
</feature>
<dbReference type="Pfam" id="PF00118">
    <property type="entry name" value="Cpn60_TCP1"/>
    <property type="match status" value="1"/>
</dbReference>
<dbReference type="GO" id="GO:0005524">
    <property type="term" value="F:ATP binding"/>
    <property type="evidence" value="ECO:0007669"/>
    <property type="project" value="InterPro"/>
</dbReference>
<feature type="compositionally biased region" description="Basic and acidic residues" evidence="1">
    <location>
        <begin position="22"/>
        <end position="31"/>
    </location>
</feature>
<protein>
    <submittedName>
        <fullName evidence="2">Uncharacterized protein</fullName>
    </submittedName>
</protein>
<feature type="region of interest" description="Disordered" evidence="1">
    <location>
        <begin position="1"/>
        <end position="46"/>
    </location>
</feature>
<organism evidence="2">
    <name type="scientific">Ananas comosus var. bracteatus</name>
    <name type="common">red pineapple</name>
    <dbReference type="NCBI Taxonomy" id="296719"/>
    <lineage>
        <taxon>Eukaryota</taxon>
        <taxon>Viridiplantae</taxon>
        <taxon>Streptophyta</taxon>
        <taxon>Embryophyta</taxon>
        <taxon>Tracheophyta</taxon>
        <taxon>Spermatophyta</taxon>
        <taxon>Magnoliopsida</taxon>
        <taxon>Liliopsida</taxon>
        <taxon>Poales</taxon>
        <taxon>Bromeliaceae</taxon>
        <taxon>Bromelioideae</taxon>
        <taxon>Ananas</taxon>
    </lineage>
</organism>
<name>A0A6V7NHS8_ANACO</name>
<dbReference type="InterPro" id="IPR002423">
    <property type="entry name" value="Cpn60/GroEL/TCP-1"/>
</dbReference>
<dbReference type="GO" id="GO:0010008">
    <property type="term" value="C:endosome membrane"/>
    <property type="evidence" value="ECO:0007669"/>
    <property type="project" value="TreeGrafter"/>
</dbReference>
<reference evidence="2" key="1">
    <citation type="submission" date="2020-07" db="EMBL/GenBank/DDBJ databases">
        <authorList>
            <person name="Lin J."/>
        </authorList>
    </citation>
    <scope>NUCLEOTIDE SEQUENCE</scope>
</reference>
<sequence length="788" mass="89113">MNQKPLEDSENEGARFQNSISDDGRSTKLRDDSDEIENGSGGTNPHIPFFVWKDPHIWRPPEPADMMERFASDDDDDWNDNKEWGRSNFGSNHNNKEERQTATKWRLKTFVGRLLASEGLSFKNKVAQKKVPTKLNNPRLVLVKGVFKQSSIGFTSFNSMEQENTHFEKFLNQIAEIDGQKVVLVGKSVPRDMQEIRGEEVTLVLDVRLQDLERIARFTESGIISIADVLEEHKLKQLLDEHKLKQFDSFHIEKFTEEHNGVGEGGKRPQKTLMFLEGCRNPFRCTILLKGANSKELKKVKHMMQHSVCAAYHLILETSFFEDQRVFLSDKNAVEEENLGSAETEPSVVCDAALYMHTEGTLVLPSDSPSSVVHKEIEGLYNLEGIVVLVSSRCIMKKSACKRHLSHIKYYGNSDVPLGRYLQDILLNQKGSCSSCSEPPEDHMYSYTHYNGNITVILRHLTPESYLASENEGKIWMWNRCLRCGPKRWTASSTQRVVISPSARKLSFGKFLELYFSSHSAARVLSSCGHSLHKDCLLFFGLGSKVVIFGYSHVHIYAAREPPPILELNHSNGHDWLKEELKNDKLVEQKKGAISHNNIETNGQKDSNTIIGNFYQINPSFGESSSAGGHSFSKDEQTMPEIEPANIISTENGFSGAERHSDPSMIEEHAAFQTDQNHDIWSHDLSTEEMDLLRSIAGCFQNVSSVSEEETYSIIALALAMSKYRDHLLDILAERETEVLGEPHRTMEKSNSLISNGSFNASHKSFKRSESEISHSPLLMSPMISHLY</sequence>
<dbReference type="EMBL" id="LR862138">
    <property type="protein sequence ID" value="CAD1818135.1"/>
    <property type="molecule type" value="Genomic_DNA"/>
</dbReference>
<evidence type="ECO:0000256" key="1">
    <source>
        <dbReference type="SAM" id="MobiDB-lite"/>
    </source>
</evidence>
<dbReference type="GO" id="GO:0046854">
    <property type="term" value="P:phosphatidylinositol phosphate biosynthetic process"/>
    <property type="evidence" value="ECO:0007669"/>
    <property type="project" value="TreeGrafter"/>
</dbReference>
<dbReference type="GO" id="GO:0000285">
    <property type="term" value="F:1-phosphatidylinositol-3-phosphate 5-kinase activity"/>
    <property type="evidence" value="ECO:0007669"/>
    <property type="project" value="TreeGrafter"/>
</dbReference>
<accession>A0A6V7NHS8</accession>
<evidence type="ECO:0000313" key="2">
    <source>
        <dbReference type="EMBL" id="CAD1818135.1"/>
    </source>
</evidence>
<proteinExistence type="predicted"/>